<feature type="compositionally biased region" description="Low complexity" evidence="1">
    <location>
        <begin position="166"/>
        <end position="177"/>
    </location>
</feature>
<sequence length="515" mass="55649">MDFSQSHSRLGGSGSGGAHMVRTYGRFKERIFSREAIGAQEFARVTARPKLPDILDSSSDSDFEEPKPKIRAPSKAKPRQSIEKDSKATSSKENIEFREKRSCATGNRAPSPGTATQNGTSRRAPSKAESKPACEKPRSRNKSAEPTRNAKPKPTRKAAPKRKPSTARQLQTQAATAHTKELDKTLPNAKDLAPDPPGVVYENADIEPHKVPSCIKEKARTDDHSASSTSECCKSEASPPMELPESSVAANVESRLEENTVSCEGSTVANDNAAAGTNEQIQAASQSPISSGNVTRRRGTRSRRSASASILKVNRIGRLQTPAAKEETLPPTSDELPSDKLELVAELKISTCEQELTRRLSHIEVRKSEVFSPPADPVTPWRDDLSPNADRTPSGNTSPSIDRSSSTVCKPESPALSDSAVPGISDAVEATKDKHVTPDKTMEASAENGSPATQQPYQGTRDTEDGDEQGRQHFATRVTRFKAPRNARVQTFEIDDTNDTQSPDIPEAEGSPDLP</sequence>
<evidence type="ECO:0000313" key="3">
    <source>
        <dbReference type="Proteomes" id="UP001140094"/>
    </source>
</evidence>
<feature type="region of interest" description="Disordered" evidence="1">
    <location>
        <begin position="361"/>
        <end position="515"/>
    </location>
</feature>
<dbReference type="Proteomes" id="UP001140094">
    <property type="component" value="Unassembled WGS sequence"/>
</dbReference>
<feature type="region of interest" description="Disordered" evidence="1">
    <location>
        <begin position="43"/>
        <end position="338"/>
    </location>
</feature>
<feature type="compositionally biased region" description="Basic residues" evidence="1">
    <location>
        <begin position="295"/>
        <end position="304"/>
    </location>
</feature>
<feature type="compositionally biased region" description="Basic and acidic residues" evidence="1">
    <location>
        <begin position="126"/>
        <end position="145"/>
    </location>
</feature>
<proteinExistence type="predicted"/>
<feature type="compositionally biased region" description="Basic residues" evidence="1">
    <location>
        <begin position="69"/>
        <end position="78"/>
    </location>
</feature>
<accession>A0A9W8HQC3</accession>
<feature type="compositionally biased region" description="Low complexity" evidence="1">
    <location>
        <begin position="1"/>
        <end position="10"/>
    </location>
</feature>
<feature type="non-terminal residue" evidence="2">
    <location>
        <position position="515"/>
    </location>
</feature>
<feature type="compositionally biased region" description="Basic residues" evidence="1">
    <location>
        <begin position="150"/>
        <end position="165"/>
    </location>
</feature>
<keyword evidence="3" id="KW-1185">Reference proteome</keyword>
<feature type="compositionally biased region" description="Basic and acidic residues" evidence="1">
    <location>
        <begin position="206"/>
        <end position="225"/>
    </location>
</feature>
<gene>
    <name evidence="2" type="ORF">H4R20_005047</name>
</gene>
<organism evidence="2 3">
    <name type="scientific">Coemansia guatemalensis</name>
    <dbReference type="NCBI Taxonomy" id="2761395"/>
    <lineage>
        <taxon>Eukaryota</taxon>
        <taxon>Fungi</taxon>
        <taxon>Fungi incertae sedis</taxon>
        <taxon>Zoopagomycota</taxon>
        <taxon>Kickxellomycotina</taxon>
        <taxon>Kickxellomycetes</taxon>
        <taxon>Kickxellales</taxon>
        <taxon>Kickxellaceae</taxon>
        <taxon>Coemansia</taxon>
    </lineage>
</organism>
<feature type="compositionally biased region" description="Basic and acidic residues" evidence="1">
    <location>
        <begin position="93"/>
        <end position="102"/>
    </location>
</feature>
<feature type="compositionally biased region" description="Polar residues" evidence="1">
    <location>
        <begin position="259"/>
        <end position="279"/>
    </location>
</feature>
<feature type="compositionally biased region" description="Basic and acidic residues" evidence="1">
    <location>
        <begin position="429"/>
        <end position="442"/>
    </location>
</feature>
<dbReference type="EMBL" id="JANBUO010001538">
    <property type="protein sequence ID" value="KAJ2797824.1"/>
    <property type="molecule type" value="Genomic_DNA"/>
</dbReference>
<feature type="compositionally biased region" description="Polar residues" evidence="1">
    <location>
        <begin position="389"/>
        <end position="408"/>
    </location>
</feature>
<feature type="region of interest" description="Disordered" evidence="1">
    <location>
        <begin position="1"/>
        <end position="20"/>
    </location>
</feature>
<feature type="compositionally biased region" description="Polar residues" evidence="1">
    <location>
        <begin position="113"/>
        <end position="123"/>
    </location>
</feature>
<feature type="compositionally biased region" description="Polar residues" evidence="1">
    <location>
        <begin position="447"/>
        <end position="460"/>
    </location>
</feature>
<evidence type="ECO:0000256" key="1">
    <source>
        <dbReference type="SAM" id="MobiDB-lite"/>
    </source>
</evidence>
<reference evidence="2" key="1">
    <citation type="submission" date="2022-07" db="EMBL/GenBank/DDBJ databases">
        <title>Phylogenomic reconstructions and comparative analyses of Kickxellomycotina fungi.</title>
        <authorList>
            <person name="Reynolds N.K."/>
            <person name="Stajich J.E."/>
            <person name="Barry K."/>
            <person name="Grigoriev I.V."/>
            <person name="Crous P."/>
            <person name="Smith M.E."/>
        </authorList>
    </citation>
    <scope>NUCLEOTIDE SEQUENCE</scope>
    <source>
        <strain evidence="2">NRRL 1565</strain>
    </source>
</reference>
<feature type="compositionally biased region" description="Low complexity" evidence="1">
    <location>
        <begin position="280"/>
        <end position="294"/>
    </location>
</feature>
<protein>
    <submittedName>
        <fullName evidence="2">Uncharacterized protein</fullName>
    </submittedName>
</protein>
<evidence type="ECO:0000313" key="2">
    <source>
        <dbReference type="EMBL" id="KAJ2797824.1"/>
    </source>
</evidence>
<dbReference type="OrthoDB" id="5596528at2759"/>
<name>A0A9W8HQC3_9FUNG</name>
<dbReference type="AlphaFoldDB" id="A0A9W8HQC3"/>
<comment type="caution">
    <text evidence="2">The sequence shown here is derived from an EMBL/GenBank/DDBJ whole genome shotgun (WGS) entry which is preliminary data.</text>
</comment>